<evidence type="ECO:0000259" key="8">
    <source>
        <dbReference type="Pfam" id="PF02465"/>
    </source>
</evidence>
<comment type="function">
    <text evidence="7">Required for morphogenesis and for the elongation of the flagellar filament by facilitating polymerization of the flagellin monomers at the tip of growing filament. Forms a capping structure, which prevents flagellin subunits (transported through the central channel of the flagellum) from leaking out without polymerization at the distal end.</text>
</comment>
<dbReference type="PANTHER" id="PTHR30288:SF0">
    <property type="entry name" value="FLAGELLAR HOOK-ASSOCIATED PROTEIN 2"/>
    <property type="match status" value="1"/>
</dbReference>
<dbReference type="PANTHER" id="PTHR30288">
    <property type="entry name" value="FLAGELLAR CAP/ASSEMBLY PROTEIN FLID"/>
    <property type="match status" value="1"/>
</dbReference>
<comment type="similarity">
    <text evidence="1 7">Belongs to the FliD family.</text>
</comment>
<keyword evidence="4" id="KW-0175">Coiled coil</keyword>
<sequence length="467" mass="48334">MASISTLGIGSGLELSTILTQTESAEKAALTPISKQQTAFTAKLSAYSTMKSALTTFQAANTKLNSANLFSATKTSSTSTAFSATTTAGAVAGKYTIAVSQLASAQTLTSSVQTSNSTALATSDSTISIKLAGSDKAVDVKVTAANSSMTGIRDAINAADTGMTASIIKTGDGSYRLSLTSDKTGTDNAATLSVTGDSALESMLNYDGTNSSNMTQSVAAQNAMLKVNNVDIESSSNTISDALEGITLNLTAETTGTQSLTITKDTSSASNTIAAWATAYNTLQDSLNALTKYTAVDAGTDAQDTSNGALLGDSTLRTIQSQMKDMLTNMSSTSNFKTLSQIGITTDPTSGQLKTDQTKLDAALAKDPDGIKAMFMGDGKTTGITTKLDSNLTSWLSTKGSIQAATDGVSKTLNNLTVQYNKISDRIDDTIARLKTQFTALDVMISKLNNTSSYLTQQFATTTSTTK</sequence>
<name>A0ABN6DL18_ERWRD</name>
<dbReference type="InterPro" id="IPR010809">
    <property type="entry name" value="FliD_C"/>
</dbReference>
<evidence type="ECO:0000256" key="6">
    <source>
        <dbReference type="ARBA" id="ARBA00025175"/>
    </source>
</evidence>
<dbReference type="Pfam" id="PF07195">
    <property type="entry name" value="FliD_C"/>
    <property type="match status" value="1"/>
</dbReference>
<keyword evidence="10" id="KW-0969">Cilium</keyword>
<evidence type="ECO:0000313" key="10">
    <source>
        <dbReference type="EMBL" id="BCQ35485.1"/>
    </source>
</evidence>
<comment type="subunit">
    <text evidence="2 7">Homopentamer.</text>
</comment>
<gene>
    <name evidence="10" type="primary">fliD</name>
    <name evidence="10" type="ORF">ERHA53_28280</name>
</gene>
<dbReference type="InterPro" id="IPR040026">
    <property type="entry name" value="FliD"/>
</dbReference>
<evidence type="ECO:0000256" key="1">
    <source>
        <dbReference type="ARBA" id="ARBA00009764"/>
    </source>
</evidence>
<evidence type="ECO:0000256" key="4">
    <source>
        <dbReference type="ARBA" id="ARBA00023054"/>
    </source>
</evidence>
<dbReference type="Proteomes" id="UP000677515">
    <property type="component" value="Chromosome"/>
</dbReference>
<evidence type="ECO:0000256" key="7">
    <source>
        <dbReference type="RuleBase" id="RU362066"/>
    </source>
</evidence>
<accession>A0ABN6DL18</accession>
<evidence type="ECO:0000259" key="9">
    <source>
        <dbReference type="Pfam" id="PF07195"/>
    </source>
</evidence>
<evidence type="ECO:0000256" key="2">
    <source>
        <dbReference type="ARBA" id="ARBA00011255"/>
    </source>
</evidence>
<reference evidence="10 11" key="1">
    <citation type="submission" date="2021-01" db="EMBL/GenBank/DDBJ databases">
        <title>Complete genome sequence of Erwinia rhapontici MAFF 311153.</title>
        <authorList>
            <person name="Morohoshi T."/>
            <person name="Someya N."/>
        </authorList>
    </citation>
    <scope>NUCLEOTIDE SEQUENCE [LARGE SCALE GENOMIC DNA]</scope>
    <source>
        <strain evidence="10 11">MAFF 311153</strain>
    </source>
</reference>
<keyword evidence="5 7" id="KW-0975">Bacterial flagellum</keyword>
<protein>
    <recommendedName>
        <fullName evidence="3 7">Flagellar hook-associated protein 2</fullName>
        <shortName evidence="7">HAP2</shortName>
    </recommendedName>
    <alternativeName>
        <fullName evidence="7">Flagellar cap protein</fullName>
    </alternativeName>
</protein>
<feature type="domain" description="Flagellar hook-associated protein 2 C-terminal" evidence="9">
    <location>
        <begin position="220"/>
        <end position="450"/>
    </location>
</feature>
<keyword evidence="11" id="KW-1185">Reference proteome</keyword>
<comment type="subcellular location">
    <subcellularLocation>
        <location evidence="7">Secreted</location>
    </subcellularLocation>
    <subcellularLocation>
        <location evidence="7">Bacterial flagellum</location>
    </subcellularLocation>
</comment>
<evidence type="ECO:0000256" key="3">
    <source>
        <dbReference type="ARBA" id="ARBA00016246"/>
    </source>
</evidence>
<keyword evidence="10" id="KW-0282">Flagellum</keyword>
<organism evidence="10 11">
    <name type="scientific">Erwinia rhapontici</name>
    <name type="common">Pectobacterium rhapontici</name>
    <dbReference type="NCBI Taxonomy" id="55212"/>
    <lineage>
        <taxon>Bacteria</taxon>
        <taxon>Pseudomonadati</taxon>
        <taxon>Pseudomonadota</taxon>
        <taxon>Gammaproteobacteria</taxon>
        <taxon>Enterobacterales</taxon>
        <taxon>Erwiniaceae</taxon>
        <taxon>Erwinia</taxon>
    </lineage>
</organism>
<keyword evidence="7" id="KW-0964">Secreted</keyword>
<evidence type="ECO:0000313" key="11">
    <source>
        <dbReference type="Proteomes" id="UP000677515"/>
    </source>
</evidence>
<comment type="function">
    <text evidence="6">Required for the morphogenesis and for the elongation of the flagellar filament by facilitating polymerization of the flagellin monomers at the tip of growing filament. Forms a capping structure, which prevents flagellin subunits (transported through the central channel of the flagellum) from leaking out without polymerization at the distal end.</text>
</comment>
<evidence type="ECO:0000256" key="5">
    <source>
        <dbReference type="ARBA" id="ARBA00023143"/>
    </source>
</evidence>
<dbReference type="RefSeq" id="WP_212812917.1">
    <property type="nucleotide sequence ID" value="NZ_AP024329.1"/>
</dbReference>
<dbReference type="NCBIfam" id="NF005955">
    <property type="entry name" value="PRK08032.1"/>
    <property type="match status" value="1"/>
</dbReference>
<dbReference type="EMBL" id="AP024329">
    <property type="protein sequence ID" value="BCQ35485.1"/>
    <property type="molecule type" value="Genomic_DNA"/>
</dbReference>
<dbReference type="InterPro" id="IPR003481">
    <property type="entry name" value="FliD_N"/>
</dbReference>
<dbReference type="Pfam" id="PF02465">
    <property type="entry name" value="FliD_N"/>
    <property type="match status" value="1"/>
</dbReference>
<proteinExistence type="inferred from homology"/>
<feature type="domain" description="Flagellar hook-associated protein 2 N-terminal" evidence="8">
    <location>
        <begin position="11"/>
        <end position="106"/>
    </location>
</feature>
<keyword evidence="10" id="KW-0966">Cell projection</keyword>